<gene>
    <name evidence="3" type="ORF">V3I05_00315</name>
</gene>
<keyword evidence="2" id="KW-0812">Transmembrane</keyword>
<dbReference type="RefSeq" id="WP_300447576.1">
    <property type="nucleotide sequence ID" value="NZ_CP145316.1"/>
</dbReference>
<keyword evidence="2" id="KW-0472">Membrane</keyword>
<feature type="compositionally biased region" description="Gly residues" evidence="1">
    <location>
        <begin position="19"/>
        <end position="33"/>
    </location>
</feature>
<reference evidence="3 4" key="1">
    <citation type="submission" date="2024-02" db="EMBL/GenBank/DDBJ databases">
        <title>Genome and pathogenicity analysis of Helicobacter mastomyrinus isolated from mice.</title>
        <authorList>
            <person name="Zhu L."/>
        </authorList>
    </citation>
    <scope>NUCLEOTIDE SEQUENCE [LARGE SCALE GENOMIC DNA]</scope>
    <source>
        <strain evidence="3 4">Hm-17</strain>
    </source>
</reference>
<dbReference type="EMBL" id="CP145316">
    <property type="protein sequence ID" value="XAM18173.1"/>
    <property type="molecule type" value="Genomic_DNA"/>
</dbReference>
<dbReference type="Proteomes" id="UP001434737">
    <property type="component" value="Chromosome"/>
</dbReference>
<accession>A0ABZ3F4U9</accession>
<proteinExistence type="predicted"/>
<protein>
    <submittedName>
        <fullName evidence="3">Uncharacterized protein</fullName>
    </submittedName>
</protein>
<organism evidence="3 4">
    <name type="scientific">Helicobacter mastomyrinus</name>
    <dbReference type="NCBI Taxonomy" id="287948"/>
    <lineage>
        <taxon>Bacteria</taxon>
        <taxon>Pseudomonadati</taxon>
        <taxon>Campylobacterota</taxon>
        <taxon>Epsilonproteobacteria</taxon>
        <taxon>Campylobacterales</taxon>
        <taxon>Helicobacteraceae</taxon>
        <taxon>Helicobacter</taxon>
    </lineage>
</organism>
<name>A0ABZ3F4U9_9HELI</name>
<feature type="transmembrane region" description="Helical" evidence="2">
    <location>
        <begin position="138"/>
        <end position="158"/>
    </location>
</feature>
<evidence type="ECO:0000256" key="1">
    <source>
        <dbReference type="SAM" id="MobiDB-lite"/>
    </source>
</evidence>
<sequence length="178" mass="19278">MKLTHKKPQNPQAESKSGITGGIPSGDSSGGKSGDSNLAKAQKIHDLGYSQRSLSTLERLSSQELDFILREKRDPQKDELSRKTIESSKEIVKGFVSTCEALKKARVNEPLNPGIKVMVESNQSALAEYVSVGAGGKVGLILLILSSIAMIIDSAIGFEKLKRNKEPRKDNQNKGDSK</sequence>
<keyword evidence="2" id="KW-1133">Transmembrane helix</keyword>
<evidence type="ECO:0000313" key="4">
    <source>
        <dbReference type="Proteomes" id="UP001434737"/>
    </source>
</evidence>
<keyword evidence="4" id="KW-1185">Reference proteome</keyword>
<evidence type="ECO:0000313" key="3">
    <source>
        <dbReference type="EMBL" id="XAM18173.1"/>
    </source>
</evidence>
<evidence type="ECO:0000256" key="2">
    <source>
        <dbReference type="SAM" id="Phobius"/>
    </source>
</evidence>
<feature type="region of interest" description="Disordered" evidence="1">
    <location>
        <begin position="1"/>
        <end position="39"/>
    </location>
</feature>